<dbReference type="RefSeq" id="WP_255229257.1">
    <property type="nucleotide sequence ID" value="NZ_JAJEKE010000027.1"/>
</dbReference>
<reference evidence="2 3" key="1">
    <citation type="submission" date="2021-10" db="EMBL/GenBank/DDBJ databases">
        <title>Lutispora strain m25 sp. nov., a thermophilic, non-spore-forming bacterium isolated from a lab-scale methanogenic bioreactor digesting anaerobic sludge.</title>
        <authorList>
            <person name="El Houari A."/>
            <person name="Mcdonald J."/>
        </authorList>
    </citation>
    <scope>NUCLEOTIDE SEQUENCE [LARGE SCALE GENOMIC DNA]</scope>
    <source>
        <strain evidence="3">m25</strain>
    </source>
</reference>
<proteinExistence type="predicted"/>
<dbReference type="CDD" id="cd06325">
    <property type="entry name" value="PBP1_ABC_unchar_transporter"/>
    <property type="match status" value="1"/>
</dbReference>
<sequence>MVVKQKLSVLFVVLLLIISLFSGCSNAEAPAGDEASRTTAQTNKPIEIGITQIVEHPALDSARQGFIDALASKGLKDGENLKVDFQNAQGDIPTAQTIAQNFASSKKDMIFAIATPTAQAAYNATKDIPILITAVTDPVDAGLAKSLDRSETNVTGTSDAAPMGKQFELLKKLIPDAEKVGILYNTSERNSEIQVQMAKKIAGEYGLEIIASGITSTNEVPQAVDSLKGKIDVLYVPTDNMVASSMAIISQKCTENNIPVIGSERAHVEGGALATEGIDYYKLGFQTGLMAFEVLSGAKTEDMPIETLYEKDTALTINSDAAKKLNISIPQEIIDKAEIIKGGAAN</sequence>
<feature type="signal peptide" evidence="1">
    <location>
        <begin position="1"/>
        <end position="27"/>
    </location>
</feature>
<dbReference type="InterPro" id="IPR028082">
    <property type="entry name" value="Peripla_BP_I"/>
</dbReference>
<dbReference type="Pfam" id="PF04392">
    <property type="entry name" value="ABC_sub_bind"/>
    <property type="match status" value="1"/>
</dbReference>
<protein>
    <submittedName>
        <fullName evidence="2">ABC transporter substrate-binding protein</fullName>
    </submittedName>
</protein>
<dbReference type="Gene3D" id="3.40.50.2300">
    <property type="match status" value="2"/>
</dbReference>
<evidence type="ECO:0000313" key="3">
    <source>
        <dbReference type="Proteomes" id="UP001651880"/>
    </source>
</evidence>
<organism evidence="2 3">
    <name type="scientific">Lutispora saccharofermentans</name>
    <dbReference type="NCBI Taxonomy" id="3024236"/>
    <lineage>
        <taxon>Bacteria</taxon>
        <taxon>Bacillati</taxon>
        <taxon>Bacillota</taxon>
        <taxon>Clostridia</taxon>
        <taxon>Lutisporales</taxon>
        <taxon>Lutisporaceae</taxon>
        <taxon>Lutispora</taxon>
    </lineage>
</organism>
<evidence type="ECO:0000313" key="2">
    <source>
        <dbReference type="EMBL" id="MCQ1531690.1"/>
    </source>
</evidence>
<name>A0ABT1NK93_9FIRM</name>
<dbReference type="PANTHER" id="PTHR35271:SF1">
    <property type="entry name" value="ABC TRANSPORTER, SUBSTRATE-BINDING LIPOPROTEIN"/>
    <property type="match status" value="1"/>
</dbReference>
<evidence type="ECO:0000256" key="1">
    <source>
        <dbReference type="SAM" id="SignalP"/>
    </source>
</evidence>
<dbReference type="PANTHER" id="PTHR35271">
    <property type="entry name" value="ABC TRANSPORTER, SUBSTRATE-BINDING LIPOPROTEIN-RELATED"/>
    <property type="match status" value="1"/>
</dbReference>
<dbReference type="Proteomes" id="UP001651880">
    <property type="component" value="Unassembled WGS sequence"/>
</dbReference>
<keyword evidence="1" id="KW-0732">Signal</keyword>
<dbReference type="EMBL" id="JAJEKE010000027">
    <property type="protein sequence ID" value="MCQ1531690.1"/>
    <property type="molecule type" value="Genomic_DNA"/>
</dbReference>
<dbReference type="SUPFAM" id="SSF53822">
    <property type="entry name" value="Periplasmic binding protein-like I"/>
    <property type="match status" value="1"/>
</dbReference>
<dbReference type="InterPro" id="IPR007487">
    <property type="entry name" value="ABC_transpt-TYRBP-like"/>
</dbReference>
<keyword evidence="3" id="KW-1185">Reference proteome</keyword>
<gene>
    <name evidence="2" type="ORF">LJD61_19415</name>
</gene>
<dbReference type="PROSITE" id="PS51257">
    <property type="entry name" value="PROKAR_LIPOPROTEIN"/>
    <property type="match status" value="1"/>
</dbReference>
<feature type="chain" id="PRO_5046820743" evidence="1">
    <location>
        <begin position="28"/>
        <end position="346"/>
    </location>
</feature>
<accession>A0ABT1NK93</accession>
<comment type="caution">
    <text evidence="2">The sequence shown here is derived from an EMBL/GenBank/DDBJ whole genome shotgun (WGS) entry which is preliminary data.</text>
</comment>